<feature type="compositionally biased region" description="Polar residues" evidence="1">
    <location>
        <begin position="205"/>
        <end position="214"/>
    </location>
</feature>
<evidence type="ECO:0000313" key="3">
    <source>
        <dbReference type="EMBL" id="GEU61961.1"/>
    </source>
</evidence>
<feature type="domain" description="Reverse transcriptase Ty1/copia-type" evidence="2">
    <location>
        <begin position="1"/>
        <end position="56"/>
    </location>
</feature>
<dbReference type="InterPro" id="IPR013103">
    <property type="entry name" value="RVT_2"/>
</dbReference>
<sequence length="214" mass="25597">MHNEFEMSMMGELNFFLGLQIRQIEDGIFFNQSKYIKETLKKFGLEDSKPTKTPMSTEIKLTKDDKADFVDNTKYRGTEMPSEYQQDYKKTLAYALKIYNDPNMTEQLKYVYRALESRYVYEGRTFNLAYFIIMRMCYFRDQSEKFLPFGMILTRLFKNLKANLWNRPFDERYILLPRKMSSLKEKRPKRPPSKRTRDVGKSKRTQLTTSSSSD</sequence>
<comment type="caution">
    <text evidence="3">The sequence shown here is derived from an EMBL/GenBank/DDBJ whole genome shotgun (WGS) entry which is preliminary data.</text>
</comment>
<dbReference type="AlphaFoldDB" id="A0A6L2LJE9"/>
<protein>
    <submittedName>
        <fullName evidence="3">Retrovirus-related Pol polyprotein from transposon TNT 1-94</fullName>
    </submittedName>
</protein>
<proteinExistence type="predicted"/>
<feature type="region of interest" description="Disordered" evidence="1">
    <location>
        <begin position="182"/>
        <end position="214"/>
    </location>
</feature>
<reference evidence="3" key="1">
    <citation type="journal article" date="2019" name="Sci. Rep.">
        <title>Draft genome of Tanacetum cinerariifolium, the natural source of mosquito coil.</title>
        <authorList>
            <person name="Yamashiro T."/>
            <person name="Shiraishi A."/>
            <person name="Satake H."/>
            <person name="Nakayama K."/>
        </authorList>
    </citation>
    <scope>NUCLEOTIDE SEQUENCE</scope>
</reference>
<dbReference type="EMBL" id="BKCJ010004593">
    <property type="protein sequence ID" value="GEU61961.1"/>
    <property type="molecule type" value="Genomic_DNA"/>
</dbReference>
<gene>
    <name evidence="3" type="ORF">Tci_033939</name>
</gene>
<organism evidence="3">
    <name type="scientific">Tanacetum cinerariifolium</name>
    <name type="common">Dalmatian daisy</name>
    <name type="synonym">Chrysanthemum cinerariifolium</name>
    <dbReference type="NCBI Taxonomy" id="118510"/>
    <lineage>
        <taxon>Eukaryota</taxon>
        <taxon>Viridiplantae</taxon>
        <taxon>Streptophyta</taxon>
        <taxon>Embryophyta</taxon>
        <taxon>Tracheophyta</taxon>
        <taxon>Spermatophyta</taxon>
        <taxon>Magnoliopsida</taxon>
        <taxon>eudicotyledons</taxon>
        <taxon>Gunneridae</taxon>
        <taxon>Pentapetalae</taxon>
        <taxon>asterids</taxon>
        <taxon>campanulids</taxon>
        <taxon>Asterales</taxon>
        <taxon>Asteraceae</taxon>
        <taxon>Asteroideae</taxon>
        <taxon>Anthemideae</taxon>
        <taxon>Anthemidinae</taxon>
        <taxon>Tanacetum</taxon>
    </lineage>
</organism>
<name>A0A6L2LJE9_TANCI</name>
<accession>A0A6L2LJE9</accession>
<evidence type="ECO:0000256" key="1">
    <source>
        <dbReference type="SAM" id="MobiDB-lite"/>
    </source>
</evidence>
<dbReference type="Pfam" id="PF07727">
    <property type="entry name" value="RVT_2"/>
    <property type="match status" value="1"/>
</dbReference>
<evidence type="ECO:0000259" key="2">
    <source>
        <dbReference type="Pfam" id="PF07727"/>
    </source>
</evidence>